<evidence type="ECO:0000313" key="7">
    <source>
        <dbReference type="Proteomes" id="UP000217265"/>
    </source>
</evidence>
<dbReference type="AlphaFoldDB" id="A0A290Q972"/>
<dbReference type="KEGG" id="vbh:CMV30_01780"/>
<protein>
    <recommendedName>
        <fullName evidence="5">Putative 3-methyladenine DNA glycosylase</fullName>
        <ecNumber evidence="5">3.2.2.-</ecNumber>
    </recommendedName>
</protein>
<keyword evidence="3 5" id="KW-0378">Hydrolase</keyword>
<gene>
    <name evidence="6" type="ORF">CMV30_01780</name>
</gene>
<evidence type="ECO:0000313" key="6">
    <source>
        <dbReference type="EMBL" id="ATC62796.1"/>
    </source>
</evidence>
<accession>A0A290Q972</accession>
<keyword evidence="7" id="KW-1185">Reference proteome</keyword>
<dbReference type="InterPro" id="IPR036995">
    <property type="entry name" value="MPG_sf"/>
</dbReference>
<comment type="similarity">
    <text evidence="1 5">Belongs to the DNA glycosylase MPG family.</text>
</comment>
<dbReference type="GO" id="GO:0003905">
    <property type="term" value="F:alkylbase DNA N-glycosylase activity"/>
    <property type="evidence" value="ECO:0007669"/>
    <property type="project" value="InterPro"/>
</dbReference>
<evidence type="ECO:0000256" key="1">
    <source>
        <dbReference type="ARBA" id="ARBA00009232"/>
    </source>
</evidence>
<dbReference type="InterPro" id="IPR011034">
    <property type="entry name" value="Formyl_transferase-like_C_sf"/>
</dbReference>
<keyword evidence="4 5" id="KW-0234">DNA repair</keyword>
<evidence type="ECO:0000256" key="2">
    <source>
        <dbReference type="ARBA" id="ARBA00022763"/>
    </source>
</evidence>
<dbReference type="SUPFAM" id="SSF50486">
    <property type="entry name" value="FMT C-terminal domain-like"/>
    <property type="match status" value="1"/>
</dbReference>
<dbReference type="EMBL" id="CP023344">
    <property type="protein sequence ID" value="ATC62796.1"/>
    <property type="molecule type" value="Genomic_DNA"/>
</dbReference>
<dbReference type="GO" id="GO:0006284">
    <property type="term" value="P:base-excision repair"/>
    <property type="evidence" value="ECO:0007669"/>
    <property type="project" value="InterPro"/>
</dbReference>
<dbReference type="Proteomes" id="UP000217265">
    <property type="component" value="Chromosome"/>
</dbReference>
<dbReference type="EC" id="3.2.2.-" evidence="5"/>
<keyword evidence="2 5" id="KW-0227">DNA damage</keyword>
<dbReference type="Gene3D" id="3.10.300.10">
    <property type="entry name" value="Methylpurine-DNA glycosylase (MPG)"/>
    <property type="match status" value="2"/>
</dbReference>
<dbReference type="PANTHER" id="PTHR10429">
    <property type="entry name" value="DNA-3-METHYLADENINE GLYCOSYLASE"/>
    <property type="match status" value="1"/>
</dbReference>
<dbReference type="RefSeq" id="WP_096054431.1">
    <property type="nucleotide sequence ID" value="NZ_CP023344.1"/>
</dbReference>
<evidence type="ECO:0000256" key="4">
    <source>
        <dbReference type="ARBA" id="ARBA00023204"/>
    </source>
</evidence>
<dbReference type="GO" id="GO:0003677">
    <property type="term" value="F:DNA binding"/>
    <property type="evidence" value="ECO:0007669"/>
    <property type="project" value="InterPro"/>
</dbReference>
<dbReference type="PANTHER" id="PTHR10429:SF0">
    <property type="entry name" value="DNA-3-METHYLADENINE GLYCOSYLASE"/>
    <property type="match status" value="1"/>
</dbReference>
<name>A0A290Q972_9BACT</name>
<evidence type="ECO:0000256" key="5">
    <source>
        <dbReference type="HAMAP-Rule" id="MF_00527"/>
    </source>
</evidence>
<dbReference type="OrthoDB" id="9794313at2"/>
<proteinExistence type="inferred from homology"/>
<evidence type="ECO:0000256" key="3">
    <source>
        <dbReference type="ARBA" id="ARBA00022801"/>
    </source>
</evidence>
<dbReference type="Pfam" id="PF02245">
    <property type="entry name" value="Pur_DNA_glyco"/>
    <property type="match status" value="2"/>
</dbReference>
<organism evidence="6 7">
    <name type="scientific">Nibricoccus aquaticus</name>
    <dbReference type="NCBI Taxonomy" id="2576891"/>
    <lineage>
        <taxon>Bacteria</taxon>
        <taxon>Pseudomonadati</taxon>
        <taxon>Verrucomicrobiota</taxon>
        <taxon>Opitutia</taxon>
        <taxon>Opitutales</taxon>
        <taxon>Opitutaceae</taxon>
        <taxon>Nibricoccus</taxon>
    </lineage>
</organism>
<dbReference type="HAMAP" id="MF_00527">
    <property type="entry name" value="3MGH"/>
    <property type="match status" value="1"/>
</dbReference>
<reference evidence="6 7" key="1">
    <citation type="submission" date="2017-09" db="EMBL/GenBank/DDBJ databases">
        <title>Complete genome sequence of Verrucomicrobial strain HZ-65, isolated from freshwater.</title>
        <authorList>
            <person name="Choi A."/>
        </authorList>
    </citation>
    <scope>NUCLEOTIDE SEQUENCE [LARGE SCALE GENOMIC DNA]</scope>
    <source>
        <strain evidence="6 7">HZ-65</strain>
    </source>
</reference>
<sequence>MPEILQAKVFQRVNTVAVARGLIGRVLVRRREDGSVTRHVITETEAYCGEEDLACHARAGRTARTEVMYRAGGVWYVYLCYGIHEMLNLVTGPEDFPAAVLIRGVADAKGPGRLTKRLEIGRALNGLAATEESGLWIEEGQRVPGNRIQATPRVGVDFAGAEWAGKPWRFVLKPTEVKEVKKT</sequence>
<dbReference type="InterPro" id="IPR003180">
    <property type="entry name" value="MPG"/>
</dbReference>
<dbReference type="CDD" id="cd00540">
    <property type="entry name" value="AAG"/>
    <property type="match status" value="1"/>
</dbReference>